<keyword evidence="2" id="KW-1185">Reference proteome</keyword>
<name>A0A248VE22_9BURK</name>
<accession>A0A248VE22</accession>
<dbReference type="Proteomes" id="UP000215158">
    <property type="component" value="Chromosome 1"/>
</dbReference>
<dbReference type="KEGG" id="parb:CJU94_00825"/>
<organism evidence="1 2">
    <name type="scientific">Paraburkholderia aromaticivorans</name>
    <dbReference type="NCBI Taxonomy" id="2026199"/>
    <lineage>
        <taxon>Bacteria</taxon>
        <taxon>Pseudomonadati</taxon>
        <taxon>Pseudomonadota</taxon>
        <taxon>Betaproteobacteria</taxon>
        <taxon>Burkholderiales</taxon>
        <taxon>Burkholderiaceae</taxon>
        <taxon>Paraburkholderia</taxon>
    </lineage>
</organism>
<protein>
    <submittedName>
        <fullName evidence="1">Uncharacterized protein</fullName>
    </submittedName>
</protein>
<dbReference type="AlphaFoldDB" id="A0A248VE22"/>
<evidence type="ECO:0000313" key="2">
    <source>
        <dbReference type="Proteomes" id="UP000215158"/>
    </source>
</evidence>
<reference evidence="1 2" key="1">
    <citation type="submission" date="2017-08" db="EMBL/GenBank/DDBJ databases">
        <title>Identification and genetic characteristics of simultaneous BTEX- and naphthalene-degrading Paraburkholderia sp. BN5 isolated from petroleum-contaminated soil.</title>
        <authorList>
            <person name="Lee Y."/>
            <person name="Jeon C.O."/>
        </authorList>
    </citation>
    <scope>NUCLEOTIDE SEQUENCE [LARGE SCALE GENOMIC DNA]</scope>
    <source>
        <strain evidence="1 2">BN5</strain>
    </source>
</reference>
<gene>
    <name evidence="1" type="ORF">CJU94_00825</name>
</gene>
<dbReference type="EMBL" id="CP022989">
    <property type="protein sequence ID" value="ASV96841.1"/>
    <property type="molecule type" value="Genomic_DNA"/>
</dbReference>
<sequence>MLQQFAQDSLAAGALMGKFASNSAKIGLVASIAAVADTAYKKGVGEVQISQLTGVVAAALSVRAFSATPVSAVGLGILSAVLTVAAWEIPATAKLSDVFDFLKAPILSYYDQLSPSEQASFTDTFSTTLEQCFSGCIPVPQIDSAGWIYDWQVMMPTGANTVPKGGERITFANGVEYIYGARVEDTLLQLNGMPENQAVWNLAESTISGLNVFVDGSFSNVFTNDQIGAASEIWISGAGQNYTVRADSTAGGAAPIHFIYVNGTGNTVTVECDNNFIFVASGNRVDVKGLVNHVYIQKSTSVIFETDDPTSLAGSTIVIEESREKWTIDDDGIAHSSAPISPGFTFNPGKNIFWFDDSVKSTVASQSVDGRLYHSSYDGSGFLEEQLVILPTGGYTQILYNYPEGYYRQTQMLTSNDKGTGGSLWKFNKQGQNTEYINYTSSGTAYDFVYDTSTGRNTLVGTASFPRFPGVSLDLATGAVTWFAR</sequence>
<proteinExistence type="predicted"/>
<evidence type="ECO:0000313" key="1">
    <source>
        <dbReference type="EMBL" id="ASV96841.1"/>
    </source>
</evidence>